<evidence type="ECO:0000256" key="1">
    <source>
        <dbReference type="SAM" id="MobiDB-lite"/>
    </source>
</evidence>
<accession>A0A8C0VMM7</accession>
<reference evidence="2" key="2">
    <citation type="submission" date="2025-09" db="UniProtKB">
        <authorList>
            <consortium name="Ensembl"/>
        </authorList>
    </citation>
    <scope>IDENTIFICATION</scope>
</reference>
<sequence>MDFAELRGAGRGRAGRGSSPFPGTDNGSFPFPFPVPHGAAGEPPKKPCRACTDFKSWLREQRKQAAPGSAVRRGRSLPWELLATPSPCTAPSVLHPAPSSGMRLRVPFRV</sequence>
<dbReference type="Ensembl" id="ENSCCET00000039170.1">
    <property type="protein sequence ID" value="ENSCCEP00000026315.1"/>
    <property type="gene ID" value="ENSCCEG00000023151.1"/>
</dbReference>
<feature type="region of interest" description="Disordered" evidence="1">
    <location>
        <begin position="1"/>
        <end position="47"/>
    </location>
</feature>
<evidence type="ECO:0000313" key="3">
    <source>
        <dbReference type="Proteomes" id="UP000694410"/>
    </source>
</evidence>
<evidence type="ECO:0000313" key="2">
    <source>
        <dbReference type="Ensembl" id="ENSCCEP00000026315.1"/>
    </source>
</evidence>
<reference evidence="2" key="1">
    <citation type="submission" date="2025-08" db="UniProtKB">
        <authorList>
            <consortium name="Ensembl"/>
        </authorList>
    </citation>
    <scope>IDENTIFICATION</scope>
</reference>
<protein>
    <submittedName>
        <fullName evidence="2">Uncharacterized protein</fullName>
    </submittedName>
</protein>
<dbReference type="Proteomes" id="UP000694410">
    <property type="component" value="Unplaced"/>
</dbReference>
<organism evidence="2 3">
    <name type="scientific">Cyanistes caeruleus</name>
    <name type="common">Eurasian blue tit</name>
    <name type="synonym">Parus caeruleus</name>
    <dbReference type="NCBI Taxonomy" id="156563"/>
    <lineage>
        <taxon>Eukaryota</taxon>
        <taxon>Metazoa</taxon>
        <taxon>Chordata</taxon>
        <taxon>Craniata</taxon>
        <taxon>Vertebrata</taxon>
        <taxon>Euteleostomi</taxon>
        <taxon>Archelosauria</taxon>
        <taxon>Archosauria</taxon>
        <taxon>Dinosauria</taxon>
        <taxon>Saurischia</taxon>
        <taxon>Theropoda</taxon>
        <taxon>Coelurosauria</taxon>
        <taxon>Aves</taxon>
        <taxon>Neognathae</taxon>
        <taxon>Neoaves</taxon>
        <taxon>Telluraves</taxon>
        <taxon>Australaves</taxon>
        <taxon>Passeriformes</taxon>
        <taxon>Paridae</taxon>
        <taxon>Cyanistes</taxon>
    </lineage>
</organism>
<name>A0A8C0VMM7_CYACU</name>
<dbReference type="AlphaFoldDB" id="A0A8C0VMM7"/>
<keyword evidence="3" id="KW-1185">Reference proteome</keyword>
<proteinExistence type="predicted"/>